<feature type="region of interest" description="Disordered" evidence="1">
    <location>
        <begin position="1"/>
        <end position="20"/>
    </location>
</feature>
<accession>A0A6L8MRP5</accession>
<evidence type="ECO:0000313" key="3">
    <source>
        <dbReference type="Proteomes" id="UP000474565"/>
    </source>
</evidence>
<comment type="caution">
    <text evidence="2">The sequence shown here is derived from an EMBL/GenBank/DDBJ whole genome shotgun (WGS) entry which is preliminary data.</text>
</comment>
<proteinExistence type="predicted"/>
<evidence type="ECO:0000313" key="2">
    <source>
        <dbReference type="EMBL" id="MYM84733.1"/>
    </source>
</evidence>
<name>A0A6L8MRP5_9BURK</name>
<dbReference type="EMBL" id="WWCP01000038">
    <property type="protein sequence ID" value="MYM84733.1"/>
    <property type="molecule type" value="Genomic_DNA"/>
</dbReference>
<protein>
    <submittedName>
        <fullName evidence="2">Uncharacterized protein</fullName>
    </submittedName>
</protein>
<gene>
    <name evidence="2" type="ORF">GTP44_22650</name>
</gene>
<reference evidence="2 3" key="1">
    <citation type="submission" date="2019-12" db="EMBL/GenBank/DDBJ databases">
        <title>Novel species isolated from a subtropical stream in China.</title>
        <authorList>
            <person name="Lu H."/>
        </authorList>
    </citation>
    <scope>NUCLEOTIDE SEQUENCE [LARGE SCALE GENOMIC DNA]</scope>
    <source>
        <strain evidence="2 3">FT50W</strain>
    </source>
</reference>
<sequence>MNNRHLTAKNPNNGGLYNKMPNPQAEFLPIKIKHLQNTESCRPAVFRHLEKKYSVHK</sequence>
<organism evidence="2 3">
    <name type="scientific">Duganella lactea</name>
    <dbReference type="NCBI Taxonomy" id="2692173"/>
    <lineage>
        <taxon>Bacteria</taxon>
        <taxon>Pseudomonadati</taxon>
        <taxon>Pseudomonadota</taxon>
        <taxon>Betaproteobacteria</taxon>
        <taxon>Burkholderiales</taxon>
        <taxon>Oxalobacteraceae</taxon>
        <taxon>Telluria group</taxon>
        <taxon>Duganella</taxon>
    </lineage>
</organism>
<dbReference type="Proteomes" id="UP000474565">
    <property type="component" value="Unassembled WGS sequence"/>
</dbReference>
<dbReference type="AlphaFoldDB" id="A0A6L8MRP5"/>
<feature type="compositionally biased region" description="Polar residues" evidence="1">
    <location>
        <begin position="1"/>
        <end position="15"/>
    </location>
</feature>
<evidence type="ECO:0000256" key="1">
    <source>
        <dbReference type="SAM" id="MobiDB-lite"/>
    </source>
</evidence>